<keyword evidence="2" id="KW-1185">Reference proteome</keyword>
<comment type="caution">
    <text evidence="1">The sequence shown here is derived from an EMBL/GenBank/DDBJ whole genome shotgun (WGS) entry which is preliminary data.</text>
</comment>
<evidence type="ECO:0000313" key="1">
    <source>
        <dbReference type="EMBL" id="KAJ0025913.1"/>
    </source>
</evidence>
<dbReference type="Proteomes" id="UP001163603">
    <property type="component" value="Chromosome 10"/>
</dbReference>
<name>A0ACC0XYU5_9ROSI</name>
<dbReference type="EMBL" id="CM047745">
    <property type="protein sequence ID" value="KAJ0025913.1"/>
    <property type="molecule type" value="Genomic_DNA"/>
</dbReference>
<reference evidence="2" key="1">
    <citation type="journal article" date="2023" name="G3 (Bethesda)">
        <title>Genome assembly and association tests identify interacting loci associated with vigor, precocity, and sex in interspecific pistachio rootstocks.</title>
        <authorList>
            <person name="Palmer W."/>
            <person name="Jacygrad E."/>
            <person name="Sagayaradj S."/>
            <person name="Cavanaugh K."/>
            <person name="Han R."/>
            <person name="Bertier L."/>
            <person name="Beede B."/>
            <person name="Kafkas S."/>
            <person name="Golino D."/>
            <person name="Preece J."/>
            <person name="Michelmore R."/>
        </authorList>
    </citation>
    <scope>NUCLEOTIDE SEQUENCE [LARGE SCALE GENOMIC DNA]</scope>
</reference>
<gene>
    <name evidence="1" type="ORF">Pint_07303</name>
</gene>
<protein>
    <submittedName>
        <fullName evidence="1">Uncharacterized protein</fullName>
    </submittedName>
</protein>
<proteinExistence type="predicted"/>
<organism evidence="1 2">
    <name type="scientific">Pistacia integerrima</name>
    <dbReference type="NCBI Taxonomy" id="434235"/>
    <lineage>
        <taxon>Eukaryota</taxon>
        <taxon>Viridiplantae</taxon>
        <taxon>Streptophyta</taxon>
        <taxon>Embryophyta</taxon>
        <taxon>Tracheophyta</taxon>
        <taxon>Spermatophyta</taxon>
        <taxon>Magnoliopsida</taxon>
        <taxon>eudicotyledons</taxon>
        <taxon>Gunneridae</taxon>
        <taxon>Pentapetalae</taxon>
        <taxon>rosids</taxon>
        <taxon>malvids</taxon>
        <taxon>Sapindales</taxon>
        <taxon>Anacardiaceae</taxon>
        <taxon>Pistacia</taxon>
    </lineage>
</organism>
<accession>A0ACC0XYU5</accession>
<sequence>MHCIFVKGETMSFGLDKNDIDASKLYSDFQFSTVDQLIGIFLFGPLKPAIAAFE</sequence>
<evidence type="ECO:0000313" key="2">
    <source>
        <dbReference type="Proteomes" id="UP001163603"/>
    </source>
</evidence>